<reference evidence="2" key="1">
    <citation type="journal article" date="2022" name="Mol. Ecol. Resour.">
        <title>The genomes of chicory, endive, great burdock and yacon provide insights into Asteraceae palaeo-polyploidization history and plant inulin production.</title>
        <authorList>
            <person name="Fan W."/>
            <person name="Wang S."/>
            <person name="Wang H."/>
            <person name="Wang A."/>
            <person name="Jiang F."/>
            <person name="Liu H."/>
            <person name="Zhao H."/>
            <person name="Xu D."/>
            <person name="Zhang Y."/>
        </authorList>
    </citation>
    <scope>NUCLEOTIDE SEQUENCE [LARGE SCALE GENOMIC DNA]</scope>
    <source>
        <strain evidence="2">cv. Punajuju</strain>
    </source>
</reference>
<protein>
    <submittedName>
        <fullName evidence="1">Uncharacterized protein</fullName>
    </submittedName>
</protein>
<reference evidence="1 2" key="2">
    <citation type="journal article" date="2022" name="Mol. Ecol. Resour.">
        <title>The genomes of chicory, endive, great burdock and yacon provide insights into Asteraceae paleo-polyploidization history and plant inulin production.</title>
        <authorList>
            <person name="Fan W."/>
            <person name="Wang S."/>
            <person name="Wang H."/>
            <person name="Wang A."/>
            <person name="Jiang F."/>
            <person name="Liu H."/>
            <person name="Zhao H."/>
            <person name="Xu D."/>
            <person name="Zhang Y."/>
        </authorList>
    </citation>
    <scope>NUCLEOTIDE SEQUENCE [LARGE SCALE GENOMIC DNA]</scope>
    <source>
        <strain evidence="2">cv. Punajuju</strain>
        <tissue evidence="1">Leaves</tissue>
    </source>
</reference>
<comment type="caution">
    <text evidence="1">The sequence shown here is derived from an EMBL/GenBank/DDBJ whole genome shotgun (WGS) entry which is preliminary data.</text>
</comment>
<keyword evidence="2" id="KW-1185">Reference proteome</keyword>
<accession>A0ACB9H3P7</accession>
<dbReference type="Proteomes" id="UP001055811">
    <property type="component" value="Linkage Group LG01"/>
</dbReference>
<sequence length="82" mass="9088">MSFVRDSVEAILEWTFGVESGRLGSMEHGAGAWSVWKEVLEAWNRVWIDFGAVEQQTEAIEVEKNEDCPNLHGAVSNSHGAV</sequence>
<organism evidence="1 2">
    <name type="scientific">Cichorium intybus</name>
    <name type="common">Chicory</name>
    <dbReference type="NCBI Taxonomy" id="13427"/>
    <lineage>
        <taxon>Eukaryota</taxon>
        <taxon>Viridiplantae</taxon>
        <taxon>Streptophyta</taxon>
        <taxon>Embryophyta</taxon>
        <taxon>Tracheophyta</taxon>
        <taxon>Spermatophyta</taxon>
        <taxon>Magnoliopsida</taxon>
        <taxon>eudicotyledons</taxon>
        <taxon>Gunneridae</taxon>
        <taxon>Pentapetalae</taxon>
        <taxon>asterids</taxon>
        <taxon>campanulids</taxon>
        <taxon>Asterales</taxon>
        <taxon>Asteraceae</taxon>
        <taxon>Cichorioideae</taxon>
        <taxon>Cichorieae</taxon>
        <taxon>Cichoriinae</taxon>
        <taxon>Cichorium</taxon>
    </lineage>
</organism>
<dbReference type="EMBL" id="CM042009">
    <property type="protein sequence ID" value="KAI3789896.1"/>
    <property type="molecule type" value="Genomic_DNA"/>
</dbReference>
<proteinExistence type="predicted"/>
<evidence type="ECO:0000313" key="1">
    <source>
        <dbReference type="EMBL" id="KAI3789896.1"/>
    </source>
</evidence>
<name>A0ACB9H3P7_CICIN</name>
<gene>
    <name evidence="1" type="ORF">L2E82_02701</name>
</gene>
<evidence type="ECO:0000313" key="2">
    <source>
        <dbReference type="Proteomes" id="UP001055811"/>
    </source>
</evidence>